<dbReference type="RefSeq" id="WP_260976728.1">
    <property type="nucleotide sequence ID" value="NZ_JAOANI010000019.1"/>
</dbReference>
<dbReference type="InterPro" id="IPR002505">
    <property type="entry name" value="PTA_PTB"/>
</dbReference>
<dbReference type="PANTHER" id="PTHR43356:SF2">
    <property type="entry name" value="PHOSPHATE ACETYLTRANSFERASE"/>
    <property type="match status" value="1"/>
</dbReference>
<name>A0A9X2WGU1_9GAMM</name>
<dbReference type="Proteomes" id="UP001147830">
    <property type="component" value="Unassembled WGS sequence"/>
</dbReference>
<evidence type="ECO:0000256" key="3">
    <source>
        <dbReference type="ARBA" id="ARBA00023315"/>
    </source>
</evidence>
<dbReference type="Pfam" id="PF01515">
    <property type="entry name" value="PTA_PTB"/>
    <property type="match status" value="1"/>
</dbReference>
<evidence type="ECO:0000313" key="6">
    <source>
        <dbReference type="Proteomes" id="UP001147830"/>
    </source>
</evidence>
<keyword evidence="3" id="KW-0012">Acyltransferase</keyword>
<organism evidence="5 6">
    <name type="scientific">Thalassolituus pacificus</name>
    <dbReference type="NCBI Taxonomy" id="2975440"/>
    <lineage>
        <taxon>Bacteria</taxon>
        <taxon>Pseudomonadati</taxon>
        <taxon>Pseudomonadota</taxon>
        <taxon>Gammaproteobacteria</taxon>
        <taxon>Oceanospirillales</taxon>
        <taxon>Oceanospirillaceae</taxon>
        <taxon>Thalassolituus</taxon>
    </lineage>
</organism>
<reference evidence="5" key="1">
    <citation type="journal article" date="2022" name="Front. Microbiol.">
        <title>Genome-based taxonomic rearrangement of Oceanobacter-related bacteria including the description of Thalassolituus hydrocarbonoclasticus sp. nov. and Thalassolituus pacificus sp. nov. and emended description of the genus Thalassolituus.</title>
        <authorList>
            <person name="Dong C."/>
            <person name="Wei L."/>
            <person name="Wang J."/>
            <person name="Lai Q."/>
            <person name="Huang Z."/>
            <person name="Shao Z."/>
        </authorList>
    </citation>
    <scope>NUCLEOTIDE SEQUENCE</scope>
    <source>
        <strain evidence="5">59MF3M-4</strain>
    </source>
</reference>
<dbReference type="AlphaFoldDB" id="A0A9X2WGU1"/>
<dbReference type="NCBIfam" id="NF006045">
    <property type="entry name" value="PRK08190.1"/>
    <property type="match status" value="1"/>
</dbReference>
<feature type="domain" description="Phosphate acetyl/butaryl transferase" evidence="4">
    <location>
        <begin position="93"/>
        <end position="301"/>
    </location>
</feature>
<keyword evidence="2" id="KW-0808">Transferase</keyword>
<evidence type="ECO:0000313" key="5">
    <source>
        <dbReference type="EMBL" id="MCT7359876.1"/>
    </source>
</evidence>
<evidence type="ECO:0000259" key="4">
    <source>
        <dbReference type="Pfam" id="PF01515"/>
    </source>
</evidence>
<gene>
    <name evidence="5" type="ORF">NYR02_12725</name>
</gene>
<dbReference type="PANTHER" id="PTHR43356">
    <property type="entry name" value="PHOSPHATE ACETYLTRANSFERASE"/>
    <property type="match status" value="1"/>
</dbReference>
<dbReference type="InterPro" id="IPR050500">
    <property type="entry name" value="Phos_Acetyltrans/Butyryltrans"/>
</dbReference>
<comment type="caution">
    <text evidence="5">The sequence shown here is derived from an EMBL/GenBank/DDBJ whole genome shotgun (WGS) entry which is preliminary data.</text>
</comment>
<proteinExistence type="inferred from homology"/>
<dbReference type="EMBL" id="JAOANI010000019">
    <property type="protein sequence ID" value="MCT7359876.1"/>
    <property type="molecule type" value="Genomic_DNA"/>
</dbReference>
<dbReference type="NCBIfam" id="NF008852">
    <property type="entry name" value="PRK11890.1"/>
    <property type="match status" value="1"/>
</dbReference>
<dbReference type="GO" id="GO:0016746">
    <property type="term" value="F:acyltransferase activity"/>
    <property type="evidence" value="ECO:0007669"/>
    <property type="project" value="UniProtKB-KW"/>
</dbReference>
<dbReference type="InterPro" id="IPR012147">
    <property type="entry name" value="P_Ac_Bu_trans"/>
</dbReference>
<dbReference type="PIRSF" id="PIRSF000428">
    <property type="entry name" value="P_Ac_trans"/>
    <property type="match status" value="1"/>
</dbReference>
<evidence type="ECO:0000256" key="1">
    <source>
        <dbReference type="ARBA" id="ARBA00005656"/>
    </source>
</evidence>
<accession>A0A9X2WGU1</accession>
<comment type="similarity">
    <text evidence="1">Belongs to the phosphate acetyltransferase and butyryltransferase family.</text>
</comment>
<keyword evidence="6" id="KW-1185">Reference proteome</keyword>
<dbReference type="SUPFAM" id="SSF53659">
    <property type="entry name" value="Isocitrate/Isopropylmalate dehydrogenase-like"/>
    <property type="match status" value="1"/>
</dbReference>
<protein>
    <submittedName>
        <fullName evidence="5">Bifunctional enoyl-CoA hydratase/phosphate acetyltransferase</fullName>
    </submittedName>
</protein>
<sequence>MSADLIREEILTATANHPHMRRLFERSLLRPALPTAVVHPVTEDSLSGALAAHRLGMMNAILVGPEHKIRECAAQCDIDLSDIDIRNTEHSHEAAELAVSLVRSGEVRALMKGSLSTDELLGAVLHKTNGIRTERRISHVYYLDVPSYPKALFMSDAAINIHPDLRVKKDIVCNAIQLAQAMGVSLPKVAILSAVEKINPDIPSTIDAAALCKMADRKQITGGLLDGPLAFDNAINLEAANSKGIDSPVAGDADILIAPDLESGNILAKQLIYLGGAQAAGILMGARVPIMLTSRAEKMAGRLLSCALAQAAALPLV</sequence>
<dbReference type="Gene3D" id="3.40.718.10">
    <property type="entry name" value="Isopropylmalate Dehydrogenase"/>
    <property type="match status" value="1"/>
</dbReference>
<reference evidence="5" key="2">
    <citation type="submission" date="2022-08" db="EMBL/GenBank/DDBJ databases">
        <authorList>
            <person name="Dong C."/>
        </authorList>
    </citation>
    <scope>NUCLEOTIDE SEQUENCE</scope>
    <source>
        <strain evidence="5">59MF3M-4</strain>
    </source>
</reference>
<evidence type="ECO:0000256" key="2">
    <source>
        <dbReference type="ARBA" id="ARBA00022679"/>
    </source>
</evidence>